<keyword evidence="3" id="KW-0804">Transcription</keyword>
<dbReference type="InterPro" id="IPR036388">
    <property type="entry name" value="WH-like_DNA-bd_sf"/>
</dbReference>
<dbReference type="InterPro" id="IPR005471">
    <property type="entry name" value="Tscrpt_reg_IclR_N"/>
</dbReference>
<dbReference type="InterPro" id="IPR014757">
    <property type="entry name" value="Tscrpt_reg_IclR_C"/>
</dbReference>
<dbReference type="PROSITE" id="PS51077">
    <property type="entry name" value="HTH_ICLR"/>
    <property type="match status" value="1"/>
</dbReference>
<comment type="caution">
    <text evidence="6">The sequence shown here is derived from an EMBL/GenBank/DDBJ whole genome shotgun (WGS) entry which is preliminary data.</text>
</comment>
<dbReference type="InterPro" id="IPR029016">
    <property type="entry name" value="GAF-like_dom_sf"/>
</dbReference>
<reference evidence="6 7" key="1">
    <citation type="journal article" date="2019" name="Int. J. Syst. Evol. Microbiol.">
        <title>The Global Catalogue of Microorganisms (GCM) 10K type strain sequencing project: providing services to taxonomists for standard genome sequencing and annotation.</title>
        <authorList>
            <consortium name="The Broad Institute Genomics Platform"/>
            <consortium name="The Broad Institute Genome Sequencing Center for Infectious Disease"/>
            <person name="Wu L."/>
            <person name="Ma J."/>
        </authorList>
    </citation>
    <scope>NUCLEOTIDE SEQUENCE [LARGE SCALE GENOMIC DNA]</scope>
    <source>
        <strain evidence="6 7">JCM 15900</strain>
    </source>
</reference>
<dbReference type="PANTHER" id="PTHR30136">
    <property type="entry name" value="HELIX-TURN-HELIX TRANSCRIPTIONAL REGULATOR, ICLR FAMILY"/>
    <property type="match status" value="1"/>
</dbReference>
<sequence>MGIQSVDRAMEALEVLAALGEAGVGDVAGRLEVHKSTASRLLSSLSDHGLVEQQVPGGAYRLGFGLVRLASAVTSRMDFSQVGQALCDATAKELHLTSNVAVLDDVFAVNVSQAVGDGLMAPRHYVGLRTPGHATSSGKVLLAWDEAAAQRAAAGELEAHTAYTLVTAGALQRELEYVRQRDWAASNEEWEEHVTAVAIPLRLPSGAVEAALTVTGPVHSLPPESFVQTAERLHELAAASGRWV</sequence>
<dbReference type="PROSITE" id="PS51078">
    <property type="entry name" value="ICLR_ED"/>
    <property type="match status" value="1"/>
</dbReference>
<evidence type="ECO:0000259" key="4">
    <source>
        <dbReference type="PROSITE" id="PS51077"/>
    </source>
</evidence>
<name>A0ABN2WGS0_9MICO</name>
<feature type="domain" description="HTH iclR-type" evidence="4">
    <location>
        <begin position="3"/>
        <end position="64"/>
    </location>
</feature>
<dbReference type="Pfam" id="PF09339">
    <property type="entry name" value="HTH_IclR"/>
    <property type="match status" value="1"/>
</dbReference>
<dbReference type="PANTHER" id="PTHR30136:SF24">
    <property type="entry name" value="HTH-TYPE TRANSCRIPTIONAL REPRESSOR ALLR"/>
    <property type="match status" value="1"/>
</dbReference>
<dbReference type="InterPro" id="IPR050707">
    <property type="entry name" value="HTH_MetabolicPath_Reg"/>
</dbReference>
<evidence type="ECO:0000256" key="2">
    <source>
        <dbReference type="ARBA" id="ARBA00023125"/>
    </source>
</evidence>
<dbReference type="Pfam" id="PF01614">
    <property type="entry name" value="IclR_C"/>
    <property type="match status" value="1"/>
</dbReference>
<gene>
    <name evidence="6" type="ORF">GCM10009823_09590</name>
</gene>
<keyword evidence="7" id="KW-1185">Reference proteome</keyword>
<accession>A0ABN2WGS0</accession>
<dbReference type="Gene3D" id="3.30.450.40">
    <property type="match status" value="1"/>
</dbReference>
<dbReference type="RefSeq" id="WP_291791308.1">
    <property type="nucleotide sequence ID" value="NZ_BAAAPZ010000003.1"/>
</dbReference>
<protein>
    <submittedName>
        <fullName evidence="6">IclR family transcriptional regulator</fullName>
    </submittedName>
</protein>
<keyword evidence="2" id="KW-0238">DNA-binding</keyword>
<evidence type="ECO:0000256" key="1">
    <source>
        <dbReference type="ARBA" id="ARBA00023015"/>
    </source>
</evidence>
<dbReference type="SUPFAM" id="SSF55781">
    <property type="entry name" value="GAF domain-like"/>
    <property type="match status" value="1"/>
</dbReference>
<dbReference type="EMBL" id="BAAAPZ010000003">
    <property type="protein sequence ID" value="GAA2092083.1"/>
    <property type="molecule type" value="Genomic_DNA"/>
</dbReference>
<evidence type="ECO:0000313" key="6">
    <source>
        <dbReference type="EMBL" id="GAA2092083.1"/>
    </source>
</evidence>
<evidence type="ECO:0000313" key="7">
    <source>
        <dbReference type="Proteomes" id="UP001500984"/>
    </source>
</evidence>
<feature type="domain" description="IclR-ED" evidence="5">
    <location>
        <begin position="65"/>
        <end position="244"/>
    </location>
</feature>
<dbReference type="SUPFAM" id="SSF46785">
    <property type="entry name" value="Winged helix' DNA-binding domain"/>
    <property type="match status" value="1"/>
</dbReference>
<keyword evidence="1" id="KW-0805">Transcription regulation</keyword>
<dbReference type="Proteomes" id="UP001500984">
    <property type="component" value="Unassembled WGS sequence"/>
</dbReference>
<dbReference type="InterPro" id="IPR036390">
    <property type="entry name" value="WH_DNA-bd_sf"/>
</dbReference>
<evidence type="ECO:0000259" key="5">
    <source>
        <dbReference type="PROSITE" id="PS51078"/>
    </source>
</evidence>
<evidence type="ECO:0000256" key="3">
    <source>
        <dbReference type="ARBA" id="ARBA00023163"/>
    </source>
</evidence>
<dbReference type="Gene3D" id="1.10.10.10">
    <property type="entry name" value="Winged helix-like DNA-binding domain superfamily/Winged helix DNA-binding domain"/>
    <property type="match status" value="1"/>
</dbReference>
<organism evidence="6 7">
    <name type="scientific">Brevibacterium salitolerans</name>
    <dbReference type="NCBI Taxonomy" id="1403566"/>
    <lineage>
        <taxon>Bacteria</taxon>
        <taxon>Bacillati</taxon>
        <taxon>Actinomycetota</taxon>
        <taxon>Actinomycetes</taxon>
        <taxon>Micrococcales</taxon>
        <taxon>Brevibacteriaceae</taxon>
        <taxon>Brevibacterium</taxon>
    </lineage>
</organism>
<dbReference type="SMART" id="SM00346">
    <property type="entry name" value="HTH_ICLR"/>
    <property type="match status" value="1"/>
</dbReference>
<proteinExistence type="predicted"/>